<sequence>MNHGSQRVKPHSHGQWFEICCLKSALSPVTRLQRIVVACGVLESLDPSGEMSVNARTPNASRSTDEDLSTVPIGCCRLCKRFRNSAAD</sequence>
<comment type="caution">
    <text evidence="1">The sequence shown here is derived from an EMBL/GenBank/DDBJ whole genome shotgun (WGS) entry which is preliminary data.</text>
</comment>
<accession>A0A4Y2TH24</accession>
<evidence type="ECO:0000313" key="2">
    <source>
        <dbReference type="Proteomes" id="UP000499080"/>
    </source>
</evidence>
<dbReference type="Proteomes" id="UP000499080">
    <property type="component" value="Unassembled WGS sequence"/>
</dbReference>
<organism evidence="1 2">
    <name type="scientific">Araneus ventricosus</name>
    <name type="common">Orbweaver spider</name>
    <name type="synonym">Epeira ventricosa</name>
    <dbReference type="NCBI Taxonomy" id="182803"/>
    <lineage>
        <taxon>Eukaryota</taxon>
        <taxon>Metazoa</taxon>
        <taxon>Ecdysozoa</taxon>
        <taxon>Arthropoda</taxon>
        <taxon>Chelicerata</taxon>
        <taxon>Arachnida</taxon>
        <taxon>Araneae</taxon>
        <taxon>Araneomorphae</taxon>
        <taxon>Entelegynae</taxon>
        <taxon>Araneoidea</taxon>
        <taxon>Araneidae</taxon>
        <taxon>Araneus</taxon>
    </lineage>
</organism>
<evidence type="ECO:0000313" key="1">
    <source>
        <dbReference type="EMBL" id="GBN98415.1"/>
    </source>
</evidence>
<proteinExistence type="predicted"/>
<name>A0A4Y2TH24_ARAVE</name>
<dbReference type="AlphaFoldDB" id="A0A4Y2TH24"/>
<keyword evidence="2" id="KW-1185">Reference proteome</keyword>
<gene>
    <name evidence="1" type="ORF">AVEN_163328_1</name>
</gene>
<dbReference type="EMBL" id="BGPR01027709">
    <property type="protein sequence ID" value="GBN98415.1"/>
    <property type="molecule type" value="Genomic_DNA"/>
</dbReference>
<protein>
    <submittedName>
        <fullName evidence="1">Uncharacterized protein</fullName>
    </submittedName>
</protein>
<reference evidence="1 2" key="1">
    <citation type="journal article" date="2019" name="Sci. Rep.">
        <title>Orb-weaving spider Araneus ventricosus genome elucidates the spidroin gene catalogue.</title>
        <authorList>
            <person name="Kono N."/>
            <person name="Nakamura H."/>
            <person name="Ohtoshi R."/>
            <person name="Moran D.A.P."/>
            <person name="Shinohara A."/>
            <person name="Yoshida Y."/>
            <person name="Fujiwara M."/>
            <person name="Mori M."/>
            <person name="Tomita M."/>
            <person name="Arakawa K."/>
        </authorList>
    </citation>
    <scope>NUCLEOTIDE SEQUENCE [LARGE SCALE GENOMIC DNA]</scope>
</reference>